<gene>
    <name evidence="2" type="ORF">DCK97_13120</name>
</gene>
<dbReference type="InterPro" id="IPR019546">
    <property type="entry name" value="TAT_signal_bac_arc"/>
</dbReference>
<dbReference type="Gene3D" id="3.30.365.10">
    <property type="entry name" value="Aldehyde oxidase/xanthine dehydrogenase, molybdopterin binding domain"/>
    <property type="match status" value="1"/>
</dbReference>
<reference evidence="2 3" key="1">
    <citation type="journal article" date="2018" name="Nat. Biotechnol.">
        <title>A standardized bacterial taxonomy based on genome phylogeny substantially revises the tree of life.</title>
        <authorList>
            <person name="Parks D.H."/>
            <person name="Chuvochina M."/>
            <person name="Waite D.W."/>
            <person name="Rinke C."/>
            <person name="Skarshewski A."/>
            <person name="Chaumeil P.A."/>
            <person name="Hugenholtz P."/>
        </authorList>
    </citation>
    <scope>NUCLEOTIDE SEQUENCE [LARGE SCALE GENOMIC DNA]</scope>
    <source>
        <strain evidence="2">UBA8739</strain>
    </source>
</reference>
<dbReference type="SUPFAM" id="SSF56003">
    <property type="entry name" value="Molybdenum cofactor-binding domain"/>
    <property type="match status" value="1"/>
</dbReference>
<comment type="caution">
    <text evidence="2">The sequence shown here is derived from an EMBL/GenBank/DDBJ whole genome shotgun (WGS) entry which is preliminary data.</text>
</comment>
<dbReference type="InterPro" id="IPR006311">
    <property type="entry name" value="TAT_signal"/>
</dbReference>
<dbReference type="PANTHER" id="PTHR47495:SF2">
    <property type="entry name" value="ALDEHYDE DEHYDROGENASE"/>
    <property type="match status" value="1"/>
</dbReference>
<dbReference type="Pfam" id="PF10518">
    <property type="entry name" value="TAT_signal"/>
    <property type="match status" value="1"/>
</dbReference>
<dbReference type="NCBIfam" id="TIGR01409">
    <property type="entry name" value="TAT_signal_seq"/>
    <property type="match status" value="1"/>
</dbReference>
<dbReference type="Proteomes" id="UP000257706">
    <property type="component" value="Unassembled WGS sequence"/>
</dbReference>
<dbReference type="InterPro" id="IPR037165">
    <property type="entry name" value="AldOxase/xan_DH_Mopterin-bd_sf"/>
</dbReference>
<accession>A0A3B9IKF4</accession>
<evidence type="ECO:0000313" key="2">
    <source>
        <dbReference type="EMBL" id="HAE48354.1"/>
    </source>
</evidence>
<evidence type="ECO:0000259" key="1">
    <source>
        <dbReference type="Pfam" id="PF20256"/>
    </source>
</evidence>
<name>A0A3B9IKF4_9PROT</name>
<feature type="non-terminal residue" evidence="2">
    <location>
        <position position="123"/>
    </location>
</feature>
<dbReference type="InterPro" id="IPR052516">
    <property type="entry name" value="N-heterocyclic_Hydroxylase"/>
</dbReference>
<protein>
    <submittedName>
        <fullName evidence="2">Aldehyde dehydrogenase</fullName>
    </submittedName>
</protein>
<dbReference type="AlphaFoldDB" id="A0A3B9IKF4"/>
<feature type="domain" description="Aldehyde oxidase/xanthine dehydrogenase second molybdopterin binding" evidence="1">
    <location>
        <begin position="43"/>
        <end position="99"/>
    </location>
</feature>
<dbReference type="PROSITE" id="PS51318">
    <property type="entry name" value="TAT"/>
    <property type="match status" value="1"/>
</dbReference>
<proteinExistence type="predicted"/>
<sequence length="123" mass="13002">MINIATTRMNRRSFLKAGAAVTGGLVVSLALPLGTRPADAAAAARFDPNAFIRIDHQGIATLVMPMVEMGQGVYQGQAMLIAEELEIGLDQVRLEHAPADPAYTNPLIGGQITGGSTTIRAMW</sequence>
<dbReference type="PANTHER" id="PTHR47495">
    <property type="entry name" value="ALDEHYDE DEHYDROGENASE"/>
    <property type="match status" value="1"/>
</dbReference>
<evidence type="ECO:0000313" key="3">
    <source>
        <dbReference type="Proteomes" id="UP000257706"/>
    </source>
</evidence>
<dbReference type="Pfam" id="PF20256">
    <property type="entry name" value="MoCoBD_2"/>
    <property type="match status" value="1"/>
</dbReference>
<organism evidence="2 3">
    <name type="scientific">Tistrella mobilis</name>
    <dbReference type="NCBI Taxonomy" id="171437"/>
    <lineage>
        <taxon>Bacteria</taxon>
        <taxon>Pseudomonadati</taxon>
        <taxon>Pseudomonadota</taxon>
        <taxon>Alphaproteobacteria</taxon>
        <taxon>Geminicoccales</taxon>
        <taxon>Geminicoccaceae</taxon>
        <taxon>Tistrella</taxon>
    </lineage>
</organism>
<dbReference type="GO" id="GO:0016491">
    <property type="term" value="F:oxidoreductase activity"/>
    <property type="evidence" value="ECO:0007669"/>
    <property type="project" value="InterPro"/>
</dbReference>
<dbReference type="EMBL" id="DMAI01000209">
    <property type="protein sequence ID" value="HAE48354.1"/>
    <property type="molecule type" value="Genomic_DNA"/>
</dbReference>
<dbReference type="InterPro" id="IPR046867">
    <property type="entry name" value="AldOxase/xan_DH_MoCoBD2"/>
</dbReference>